<evidence type="ECO:0000256" key="2">
    <source>
        <dbReference type="SAM" id="SignalP"/>
    </source>
</evidence>
<dbReference type="InterPro" id="IPR003010">
    <property type="entry name" value="C-N_Hydrolase"/>
</dbReference>
<sequence>MKNNRLLLALSVLVLSAAGSASAESAGDGIFTAAGVQFEISTDIYQSEDSFFEAVEEYITDALEAEYTPDIIIFPEYIGVYYQLIQFNSIIFSHEQFQPAVVELLQQDPGYGSIKELFIQPENWKSYLDGWGRLAEEYETVLVAGSCFVSDDGEHLYNRTYVFGSDGKVMYSQDKVYLTEFEKGIVNLDAGRLENAGFFLIEGKPLALTICKDAYSTDWESKHAGAFLWIDIKANGEVYDTAQQQSFMRALPSRVMRSNVNFGMTVCTVGSYLDFFWEGESTAFYKTSEGLALADKSESHDRADTISISISMEQ</sequence>
<keyword evidence="1" id="KW-0378">Hydrolase</keyword>
<feature type="domain" description="CN hydrolase" evidence="3">
    <location>
        <begin position="33"/>
        <end position="181"/>
    </location>
</feature>
<dbReference type="SUPFAM" id="SSF56317">
    <property type="entry name" value="Carbon-nitrogen hydrolase"/>
    <property type="match status" value="1"/>
</dbReference>
<comment type="caution">
    <text evidence="4">The sequence shown here is derived from an EMBL/GenBank/DDBJ whole genome shotgun (WGS) entry which is preliminary data.</text>
</comment>
<dbReference type="InterPro" id="IPR050345">
    <property type="entry name" value="Aliph_Amidase/BUP"/>
</dbReference>
<name>A0AAJ1IBX8_9SPIO</name>
<evidence type="ECO:0000259" key="3">
    <source>
        <dbReference type="Pfam" id="PF00795"/>
    </source>
</evidence>
<reference evidence="4 5" key="1">
    <citation type="submission" date="2022-12" db="EMBL/GenBank/DDBJ databases">
        <title>Metagenome assembled genome from gulf of manar.</title>
        <authorList>
            <person name="Kohli P."/>
            <person name="Pk S."/>
            <person name="Venkata Ramana C."/>
            <person name="Sasikala C."/>
        </authorList>
    </citation>
    <scope>NUCLEOTIDE SEQUENCE [LARGE SCALE GENOMIC DNA]</scope>
    <source>
        <strain evidence="4">JB008</strain>
    </source>
</reference>
<evidence type="ECO:0000313" key="5">
    <source>
        <dbReference type="Proteomes" id="UP001221217"/>
    </source>
</evidence>
<dbReference type="PANTHER" id="PTHR43674">
    <property type="entry name" value="NITRILASE C965.09-RELATED"/>
    <property type="match status" value="1"/>
</dbReference>
<dbReference type="Proteomes" id="UP001221217">
    <property type="component" value="Unassembled WGS sequence"/>
</dbReference>
<keyword evidence="2" id="KW-0732">Signal</keyword>
<evidence type="ECO:0000313" key="4">
    <source>
        <dbReference type="EMBL" id="MDC7226349.1"/>
    </source>
</evidence>
<gene>
    <name evidence="4" type="ORF">PQJ61_06265</name>
</gene>
<dbReference type="AlphaFoldDB" id="A0AAJ1IBX8"/>
<protein>
    <recommendedName>
        <fullName evidence="3">CN hydrolase domain-containing protein</fullName>
    </recommendedName>
</protein>
<dbReference type="EMBL" id="JAQQAL010000011">
    <property type="protein sequence ID" value="MDC7226349.1"/>
    <property type="molecule type" value="Genomic_DNA"/>
</dbReference>
<organism evidence="4 5">
    <name type="scientific">Candidatus Thalassospirochaeta sargassi</name>
    <dbReference type="NCBI Taxonomy" id="3119039"/>
    <lineage>
        <taxon>Bacteria</taxon>
        <taxon>Pseudomonadati</taxon>
        <taxon>Spirochaetota</taxon>
        <taxon>Spirochaetia</taxon>
        <taxon>Spirochaetales</taxon>
        <taxon>Spirochaetaceae</taxon>
        <taxon>Candidatus Thalassospirochaeta</taxon>
    </lineage>
</organism>
<evidence type="ECO:0000256" key="1">
    <source>
        <dbReference type="ARBA" id="ARBA00022801"/>
    </source>
</evidence>
<dbReference type="PANTHER" id="PTHR43674:SF13">
    <property type="entry name" value="CN HYDROLASE DOMAIN-CONTAINING PROTEIN"/>
    <property type="match status" value="1"/>
</dbReference>
<dbReference type="InterPro" id="IPR036526">
    <property type="entry name" value="C-N_Hydrolase_sf"/>
</dbReference>
<dbReference type="Pfam" id="PF00795">
    <property type="entry name" value="CN_hydrolase"/>
    <property type="match status" value="1"/>
</dbReference>
<feature type="signal peptide" evidence="2">
    <location>
        <begin position="1"/>
        <end position="23"/>
    </location>
</feature>
<dbReference type="Gene3D" id="3.60.110.10">
    <property type="entry name" value="Carbon-nitrogen hydrolase"/>
    <property type="match status" value="1"/>
</dbReference>
<feature type="chain" id="PRO_5042497012" description="CN hydrolase domain-containing protein" evidence="2">
    <location>
        <begin position="24"/>
        <end position="314"/>
    </location>
</feature>
<proteinExistence type="predicted"/>
<accession>A0AAJ1IBX8</accession>
<dbReference type="GO" id="GO:0016811">
    <property type="term" value="F:hydrolase activity, acting on carbon-nitrogen (but not peptide) bonds, in linear amides"/>
    <property type="evidence" value="ECO:0007669"/>
    <property type="project" value="TreeGrafter"/>
</dbReference>